<reference evidence="3" key="1">
    <citation type="submission" date="2018-06" db="EMBL/GenBank/DDBJ databases">
        <authorList>
            <person name="Zhirakovskaya E."/>
        </authorList>
    </citation>
    <scope>NUCLEOTIDE SEQUENCE</scope>
</reference>
<evidence type="ECO:0000313" key="3">
    <source>
        <dbReference type="EMBL" id="VAX07495.1"/>
    </source>
</evidence>
<keyword evidence="1" id="KW-0175">Coiled coil</keyword>
<feature type="coiled-coil region" evidence="1">
    <location>
        <begin position="169"/>
        <end position="291"/>
    </location>
</feature>
<feature type="coiled-coil region" evidence="1">
    <location>
        <begin position="348"/>
        <end position="375"/>
    </location>
</feature>
<gene>
    <name evidence="3" type="ORF">MNBD_GAMMA25-365</name>
</gene>
<dbReference type="EMBL" id="UOFY01000017">
    <property type="protein sequence ID" value="VAX07495.1"/>
    <property type="molecule type" value="Genomic_DNA"/>
</dbReference>
<keyword evidence="2" id="KW-0812">Transmembrane</keyword>
<feature type="transmembrane region" description="Helical" evidence="2">
    <location>
        <begin position="404"/>
        <end position="431"/>
    </location>
</feature>
<feature type="coiled-coil region" evidence="1">
    <location>
        <begin position="23"/>
        <end position="86"/>
    </location>
</feature>
<proteinExistence type="predicted"/>
<keyword evidence="2" id="KW-0472">Membrane</keyword>
<keyword evidence="2" id="KW-1133">Transmembrane helix</keyword>
<name>A0A3B1BMJ1_9ZZZZ</name>
<protein>
    <submittedName>
        <fullName evidence="3">Uncharacterized protein</fullName>
    </submittedName>
</protein>
<organism evidence="3">
    <name type="scientific">hydrothermal vent metagenome</name>
    <dbReference type="NCBI Taxonomy" id="652676"/>
    <lineage>
        <taxon>unclassified sequences</taxon>
        <taxon>metagenomes</taxon>
        <taxon>ecological metagenomes</taxon>
    </lineage>
</organism>
<sequence>MSYTKLMEYIAKLWEFLTVQKKVRALNQAIDRLLDEEKEHKAQANVWLAEALDVLHLALPDNSRILKELTNKENDTEHVYELLKAASSTFSLHSNKNNSLLDEFALIGVSGDNEKSSYNKFEMKHALYTSFANSLPLRTMLILLFITLGVAGWKVYDLASIGAHAKETTDNAIIKVEKARKELGEAQSNLEKLIKQAEQDSNKAKVAFKKSDTELRKNQKLAIAQLETQSIKYNNDLANIKKLALTEMKAELRSKKSNFTRELATINEQNKRSLKHQLNNIKSDLESFQKNERIRIEAILLKHQGTQKKRLSERTALLSKTLEEWQGAGESQVKAVVARVEAQEKQWMLNNKKQFEELNKRIIKLDENITTIESNYNEHLPLARTIADITEQVKNKTSKINPAWIAAVLEVRTALIIVLTIITVLATFIAWRTRT</sequence>
<evidence type="ECO:0000256" key="2">
    <source>
        <dbReference type="SAM" id="Phobius"/>
    </source>
</evidence>
<accession>A0A3B1BMJ1</accession>
<dbReference type="AlphaFoldDB" id="A0A3B1BMJ1"/>
<evidence type="ECO:0000256" key="1">
    <source>
        <dbReference type="SAM" id="Coils"/>
    </source>
</evidence>